<sequence length="93" mass="10484">MEQLPTNSEQGEYEDGAKDLDGCTSWIDKAGDMVWVMVPGSFDDDELDKARAIGNAEEFVKNNYTFCVPYSQFGNKKKWVYREASNKSAKAES</sequence>
<comment type="caution">
    <text evidence="1">The sequence shown here is derived from an EMBL/GenBank/DDBJ whole genome shotgun (WGS) entry which is preliminary data.</text>
</comment>
<dbReference type="EMBL" id="JAABOA010005642">
    <property type="protein sequence ID" value="KAF9575013.1"/>
    <property type="molecule type" value="Genomic_DNA"/>
</dbReference>
<name>A0A9P6FKG2_9FUNG</name>
<proteinExistence type="predicted"/>
<evidence type="ECO:0000313" key="2">
    <source>
        <dbReference type="Proteomes" id="UP000780801"/>
    </source>
</evidence>
<dbReference type="AlphaFoldDB" id="A0A9P6FKG2"/>
<gene>
    <name evidence="1" type="ORF">BGW38_008262</name>
</gene>
<dbReference type="Proteomes" id="UP000780801">
    <property type="component" value="Unassembled WGS sequence"/>
</dbReference>
<organism evidence="1 2">
    <name type="scientific">Lunasporangiospora selenospora</name>
    <dbReference type="NCBI Taxonomy" id="979761"/>
    <lineage>
        <taxon>Eukaryota</taxon>
        <taxon>Fungi</taxon>
        <taxon>Fungi incertae sedis</taxon>
        <taxon>Mucoromycota</taxon>
        <taxon>Mortierellomycotina</taxon>
        <taxon>Mortierellomycetes</taxon>
        <taxon>Mortierellales</taxon>
        <taxon>Mortierellaceae</taxon>
        <taxon>Lunasporangiospora</taxon>
    </lineage>
</organism>
<keyword evidence="2" id="KW-1185">Reference proteome</keyword>
<evidence type="ECO:0000313" key="1">
    <source>
        <dbReference type="EMBL" id="KAF9575013.1"/>
    </source>
</evidence>
<dbReference type="OrthoDB" id="2372245at2759"/>
<protein>
    <submittedName>
        <fullName evidence="1">Uncharacterized protein</fullName>
    </submittedName>
</protein>
<reference evidence="1" key="1">
    <citation type="journal article" date="2020" name="Fungal Divers.">
        <title>Resolving the Mortierellaceae phylogeny through synthesis of multi-gene phylogenetics and phylogenomics.</title>
        <authorList>
            <person name="Vandepol N."/>
            <person name="Liber J."/>
            <person name="Desiro A."/>
            <person name="Na H."/>
            <person name="Kennedy M."/>
            <person name="Barry K."/>
            <person name="Grigoriev I.V."/>
            <person name="Miller A.N."/>
            <person name="O'Donnell K."/>
            <person name="Stajich J.E."/>
            <person name="Bonito G."/>
        </authorList>
    </citation>
    <scope>NUCLEOTIDE SEQUENCE</scope>
    <source>
        <strain evidence="1">KOD1015</strain>
    </source>
</reference>
<accession>A0A9P6FKG2</accession>